<keyword evidence="6 8" id="KW-1133">Transmembrane helix</keyword>
<feature type="transmembrane region" description="Helical" evidence="8">
    <location>
        <begin position="376"/>
        <end position="397"/>
    </location>
</feature>
<protein>
    <recommendedName>
        <fullName evidence="8">L-lactate permease</fullName>
    </recommendedName>
</protein>
<dbReference type="KEGG" id="pei:H9L10_02365"/>
<gene>
    <name evidence="9" type="ORF">H9L10_02365</name>
</gene>
<evidence type="ECO:0000256" key="4">
    <source>
        <dbReference type="ARBA" id="ARBA00022475"/>
    </source>
</evidence>
<evidence type="ECO:0000256" key="8">
    <source>
        <dbReference type="RuleBase" id="RU365092"/>
    </source>
</evidence>
<evidence type="ECO:0000256" key="3">
    <source>
        <dbReference type="ARBA" id="ARBA00022448"/>
    </source>
</evidence>
<keyword evidence="5 8" id="KW-0812">Transmembrane</keyword>
<dbReference type="GO" id="GO:0015129">
    <property type="term" value="F:lactate transmembrane transporter activity"/>
    <property type="evidence" value="ECO:0007669"/>
    <property type="project" value="UniProtKB-UniRule"/>
</dbReference>
<feature type="transmembrane region" description="Helical" evidence="8">
    <location>
        <begin position="251"/>
        <end position="268"/>
    </location>
</feature>
<dbReference type="NCBIfam" id="TIGR00795">
    <property type="entry name" value="lctP"/>
    <property type="match status" value="1"/>
</dbReference>
<feature type="transmembrane region" description="Helical" evidence="8">
    <location>
        <begin position="117"/>
        <end position="148"/>
    </location>
</feature>
<evidence type="ECO:0000313" key="10">
    <source>
        <dbReference type="Proteomes" id="UP000515976"/>
    </source>
</evidence>
<dbReference type="EMBL" id="CP060712">
    <property type="protein sequence ID" value="QNN49946.1"/>
    <property type="molecule type" value="Genomic_DNA"/>
</dbReference>
<evidence type="ECO:0000256" key="1">
    <source>
        <dbReference type="ARBA" id="ARBA00004651"/>
    </source>
</evidence>
<keyword evidence="7 8" id="KW-0472">Membrane</keyword>
<keyword evidence="4 8" id="KW-1003">Cell membrane</keyword>
<dbReference type="InterPro" id="IPR003804">
    <property type="entry name" value="Lactate_perm"/>
</dbReference>
<feature type="transmembrane region" description="Helical" evidence="8">
    <location>
        <begin position="155"/>
        <end position="177"/>
    </location>
</feature>
<evidence type="ECO:0000313" key="9">
    <source>
        <dbReference type="EMBL" id="QNN49946.1"/>
    </source>
</evidence>
<organism evidence="9 10">
    <name type="scientific">Phycicoccus endophyticus</name>
    <dbReference type="NCBI Taxonomy" id="1690220"/>
    <lineage>
        <taxon>Bacteria</taxon>
        <taxon>Bacillati</taxon>
        <taxon>Actinomycetota</taxon>
        <taxon>Actinomycetes</taxon>
        <taxon>Micrococcales</taxon>
        <taxon>Intrasporangiaceae</taxon>
        <taxon>Phycicoccus</taxon>
    </lineage>
</organism>
<keyword evidence="10" id="KW-1185">Reference proteome</keyword>
<reference evidence="9 10" key="1">
    <citation type="submission" date="2020-08" db="EMBL/GenBank/DDBJ databases">
        <title>Genome sequence of Phycicoccus endophyticus JCM 31784T.</title>
        <authorList>
            <person name="Hyun D.-W."/>
            <person name="Bae J.-W."/>
        </authorList>
    </citation>
    <scope>NUCLEOTIDE SEQUENCE [LARGE SCALE GENOMIC DNA]</scope>
    <source>
        <strain evidence="9 10">JCM 31784</strain>
    </source>
</reference>
<comment type="similarity">
    <text evidence="2 8">Belongs to the lactate permease family.</text>
</comment>
<dbReference type="AlphaFoldDB" id="A0A7G9R2X1"/>
<comment type="function">
    <text evidence="8">Uptake of L-lactate across the membrane. Can also transport D-lactate and glycolate.</text>
</comment>
<dbReference type="Pfam" id="PF02652">
    <property type="entry name" value="Lactate_perm"/>
    <property type="match status" value="1"/>
</dbReference>
<proteinExistence type="inferred from homology"/>
<feature type="transmembrane region" description="Helical" evidence="8">
    <location>
        <begin position="318"/>
        <end position="340"/>
    </location>
</feature>
<dbReference type="Proteomes" id="UP000515976">
    <property type="component" value="Chromosome"/>
</dbReference>
<keyword evidence="3 8" id="KW-0813">Transport</keyword>
<evidence type="ECO:0000256" key="2">
    <source>
        <dbReference type="ARBA" id="ARBA00010100"/>
    </source>
</evidence>
<feature type="transmembrane region" description="Helical" evidence="8">
    <location>
        <begin position="38"/>
        <end position="59"/>
    </location>
</feature>
<feature type="transmembrane region" description="Helical" evidence="8">
    <location>
        <begin position="12"/>
        <end position="32"/>
    </location>
</feature>
<name>A0A7G9R2X1_9MICO</name>
<evidence type="ECO:0000256" key="5">
    <source>
        <dbReference type="ARBA" id="ARBA00022692"/>
    </source>
</evidence>
<sequence>MFQPVPDPVAGSLALSALVAALPLLTLFALLGGLRWKAWQAGLASLLVALLVAVLAFGMPASQSLLAASEGAGFGLFPIIWIVLTAIWVFRLTELTGYDLLLRRAFGSVSPDHRVQAILIAFCFGALLEALAGFGTPVAVTAVMLIAVGLRPLKAAAVALVANTAPVAFGAIAVPITTLAKITGLDAADLASMAGRQTPVLAAIVPLVLVVMVDGRRGLRQAWLPALVGGLGFALTQYVTSNFLAYEITDILAAFVGALALVLLLRVWQPAQVLQDQAPEEGEPAAAGASAASAGGGGTTLTATEAESVTTAVSGRQALLAFAPYLVVVLLFTAVSFGPLKTFLADHSGWKLDWPGLQVAGSDGTPLAAATFNLNVFSAAGTTLLVAGVVTALVYRVRAAAAARALLDVVVQFRFTILTVVSVLALAYVMNFSGQTVTLGLALASTGGFFAFLSAVVGWIGVAVTGSDTSSNSLFGLLQVTAAEETHLSPYLLAAANTSGGVLGKMISPQNLAIAAAVVGMEGRESLLFRRVLGWSLLLLLLMCLLVLLQSTPVLGWMVVG</sequence>
<feature type="transmembrane region" description="Helical" evidence="8">
    <location>
        <begin position="222"/>
        <end position="239"/>
    </location>
</feature>
<evidence type="ECO:0000256" key="7">
    <source>
        <dbReference type="ARBA" id="ARBA00023136"/>
    </source>
</evidence>
<dbReference type="RefSeq" id="WP_166103240.1">
    <property type="nucleotide sequence ID" value="NZ_BMMY01000002.1"/>
</dbReference>
<dbReference type="GO" id="GO:0005886">
    <property type="term" value="C:plasma membrane"/>
    <property type="evidence" value="ECO:0007669"/>
    <property type="project" value="UniProtKB-SubCell"/>
</dbReference>
<feature type="transmembrane region" description="Helical" evidence="8">
    <location>
        <begin position="441"/>
        <end position="464"/>
    </location>
</feature>
<accession>A0A7G9R2X1</accession>
<evidence type="ECO:0000256" key="6">
    <source>
        <dbReference type="ARBA" id="ARBA00022989"/>
    </source>
</evidence>
<dbReference type="PANTHER" id="PTHR30003">
    <property type="entry name" value="L-LACTATE PERMEASE"/>
    <property type="match status" value="1"/>
</dbReference>
<feature type="transmembrane region" description="Helical" evidence="8">
    <location>
        <begin position="409"/>
        <end position="429"/>
    </location>
</feature>
<comment type="subcellular location">
    <subcellularLocation>
        <location evidence="1 8">Cell membrane</location>
        <topology evidence="1 8">Multi-pass membrane protein</topology>
    </subcellularLocation>
</comment>
<feature type="transmembrane region" description="Helical" evidence="8">
    <location>
        <begin position="71"/>
        <end position="90"/>
    </location>
</feature>
<dbReference type="GO" id="GO:0015295">
    <property type="term" value="F:solute:proton symporter activity"/>
    <property type="evidence" value="ECO:0007669"/>
    <property type="project" value="TreeGrafter"/>
</dbReference>
<dbReference type="PANTHER" id="PTHR30003:SF0">
    <property type="entry name" value="GLYCOLATE PERMEASE GLCA-RELATED"/>
    <property type="match status" value="1"/>
</dbReference>
<feature type="transmembrane region" description="Helical" evidence="8">
    <location>
        <begin position="532"/>
        <end position="560"/>
    </location>
</feature>